<keyword evidence="4" id="KW-1003">Cell membrane</keyword>
<proteinExistence type="inferred from homology"/>
<organism evidence="9 10">
    <name type="scientific">Ginsengibacter hankyongi</name>
    <dbReference type="NCBI Taxonomy" id="2607284"/>
    <lineage>
        <taxon>Bacteria</taxon>
        <taxon>Pseudomonadati</taxon>
        <taxon>Bacteroidota</taxon>
        <taxon>Chitinophagia</taxon>
        <taxon>Chitinophagales</taxon>
        <taxon>Chitinophagaceae</taxon>
        <taxon>Ginsengibacter</taxon>
    </lineage>
</organism>
<dbReference type="EMBL" id="VYQF01000007">
    <property type="protein sequence ID" value="KAA9036630.1"/>
    <property type="molecule type" value="Genomic_DNA"/>
</dbReference>
<feature type="transmembrane region" description="Helical" evidence="8">
    <location>
        <begin position="61"/>
        <end position="81"/>
    </location>
</feature>
<evidence type="ECO:0000256" key="7">
    <source>
        <dbReference type="ARBA" id="ARBA00023136"/>
    </source>
</evidence>
<dbReference type="GO" id="GO:0005886">
    <property type="term" value="C:plasma membrane"/>
    <property type="evidence" value="ECO:0007669"/>
    <property type="project" value="UniProtKB-SubCell"/>
</dbReference>
<dbReference type="RefSeq" id="WP_150416371.1">
    <property type="nucleotide sequence ID" value="NZ_VYQF01000007.1"/>
</dbReference>
<protein>
    <submittedName>
        <fullName evidence="9">AI-2E family transporter</fullName>
    </submittedName>
</protein>
<evidence type="ECO:0000313" key="10">
    <source>
        <dbReference type="Proteomes" id="UP000326903"/>
    </source>
</evidence>
<evidence type="ECO:0000256" key="5">
    <source>
        <dbReference type="ARBA" id="ARBA00022692"/>
    </source>
</evidence>
<reference evidence="9 10" key="1">
    <citation type="submission" date="2019-09" db="EMBL/GenBank/DDBJ databases">
        <title>Draft genome sequence of Ginsengibacter sp. BR5-29.</title>
        <authorList>
            <person name="Im W.-T."/>
        </authorList>
    </citation>
    <scope>NUCLEOTIDE SEQUENCE [LARGE SCALE GENOMIC DNA]</scope>
    <source>
        <strain evidence="9 10">BR5-29</strain>
    </source>
</reference>
<dbReference type="InterPro" id="IPR002549">
    <property type="entry name" value="AI-2E-like"/>
</dbReference>
<comment type="subcellular location">
    <subcellularLocation>
        <location evidence="1">Cell membrane</location>
        <topology evidence="1">Multi-pass membrane protein</topology>
    </subcellularLocation>
</comment>
<dbReference type="Pfam" id="PF01594">
    <property type="entry name" value="AI-2E_transport"/>
    <property type="match status" value="1"/>
</dbReference>
<evidence type="ECO:0000256" key="3">
    <source>
        <dbReference type="ARBA" id="ARBA00022448"/>
    </source>
</evidence>
<dbReference type="PANTHER" id="PTHR21716:SF53">
    <property type="entry name" value="PERMEASE PERM-RELATED"/>
    <property type="match status" value="1"/>
</dbReference>
<comment type="caution">
    <text evidence="9">The sequence shown here is derived from an EMBL/GenBank/DDBJ whole genome shotgun (WGS) entry which is preliminary data.</text>
</comment>
<comment type="similarity">
    <text evidence="2">Belongs to the autoinducer-2 exporter (AI-2E) (TC 2.A.86) family.</text>
</comment>
<keyword evidence="3" id="KW-0813">Transport</keyword>
<dbReference type="Proteomes" id="UP000326903">
    <property type="component" value="Unassembled WGS sequence"/>
</dbReference>
<evidence type="ECO:0000313" key="9">
    <source>
        <dbReference type="EMBL" id="KAA9036630.1"/>
    </source>
</evidence>
<feature type="transmembrane region" description="Helical" evidence="8">
    <location>
        <begin position="31"/>
        <end position="49"/>
    </location>
</feature>
<accession>A0A5J5IDL3</accession>
<evidence type="ECO:0000256" key="6">
    <source>
        <dbReference type="ARBA" id="ARBA00022989"/>
    </source>
</evidence>
<keyword evidence="7 8" id="KW-0472">Membrane</keyword>
<sequence length="371" mass="41187">MEKKYPFYFRSTVTLFGIMLFVYMLFVLKSILIPLAFAMMIAILLNPLVNKLQQKKIPKVISIVIALVVALLFVAGLMFFVSSQVAKLSSNMSALELKFSELFRNLQLWFQQHYSLSLAKQKELLAQAGDNLKPLITQTLGTVLGTLSVIVLLPVYIFLILFYKTLILNFLYEVFAERNSTKVGVVLKQTKSAIQSYMIGLLLEAIVVAALNSGALLILGVQYAILLGVIGAILNVLPYIGGLIAIALPIIIATITKEGYSTQIEILIAYLLIQFIDNNILVPRIVSSKVKINALVSLVIVLLGGAVWGLSGMFLSIPFIAVLKIIFDRVDELKPWGKILGDEVPVYHKGQLWNLRKRRKKSLSEQVTSNG</sequence>
<evidence type="ECO:0000256" key="8">
    <source>
        <dbReference type="SAM" id="Phobius"/>
    </source>
</evidence>
<feature type="transmembrane region" description="Helical" evidence="8">
    <location>
        <begin position="264"/>
        <end position="282"/>
    </location>
</feature>
<dbReference type="AlphaFoldDB" id="A0A5J5IDL3"/>
<evidence type="ECO:0000256" key="1">
    <source>
        <dbReference type="ARBA" id="ARBA00004651"/>
    </source>
</evidence>
<feature type="transmembrane region" description="Helical" evidence="8">
    <location>
        <begin position="197"/>
        <end position="219"/>
    </location>
</feature>
<keyword evidence="5 8" id="KW-0812">Transmembrane</keyword>
<dbReference type="PANTHER" id="PTHR21716">
    <property type="entry name" value="TRANSMEMBRANE PROTEIN"/>
    <property type="match status" value="1"/>
</dbReference>
<feature type="transmembrane region" description="Helical" evidence="8">
    <location>
        <begin position="225"/>
        <end position="252"/>
    </location>
</feature>
<feature type="transmembrane region" description="Helical" evidence="8">
    <location>
        <begin position="294"/>
        <end position="327"/>
    </location>
</feature>
<evidence type="ECO:0000256" key="4">
    <source>
        <dbReference type="ARBA" id="ARBA00022475"/>
    </source>
</evidence>
<evidence type="ECO:0000256" key="2">
    <source>
        <dbReference type="ARBA" id="ARBA00009773"/>
    </source>
</evidence>
<feature type="transmembrane region" description="Helical" evidence="8">
    <location>
        <begin position="140"/>
        <end position="163"/>
    </location>
</feature>
<gene>
    <name evidence="9" type="ORF">FW778_18635</name>
</gene>
<keyword evidence="10" id="KW-1185">Reference proteome</keyword>
<name>A0A5J5IDL3_9BACT</name>
<keyword evidence="6 8" id="KW-1133">Transmembrane helix</keyword>